<dbReference type="PANTHER" id="PTHR43143">
    <property type="entry name" value="METALLOPHOSPHOESTERASE, CALCINEURIN SUPERFAMILY"/>
    <property type="match status" value="1"/>
</dbReference>
<dbReference type="EMBL" id="BAAANK010000002">
    <property type="protein sequence ID" value="GAA1828210.1"/>
    <property type="molecule type" value="Genomic_DNA"/>
</dbReference>
<dbReference type="Pfam" id="PF18911">
    <property type="entry name" value="PKD_4"/>
    <property type="match status" value="1"/>
</dbReference>
<feature type="chain" id="PRO_5045392735" description="PKD domain-containing protein" evidence="1">
    <location>
        <begin position="35"/>
        <end position="980"/>
    </location>
</feature>
<dbReference type="InterPro" id="IPR035986">
    <property type="entry name" value="PKD_dom_sf"/>
</dbReference>
<organism evidence="3 4">
    <name type="scientific">Agromyces salentinus</name>
    <dbReference type="NCBI Taxonomy" id="269421"/>
    <lineage>
        <taxon>Bacteria</taxon>
        <taxon>Bacillati</taxon>
        <taxon>Actinomycetota</taxon>
        <taxon>Actinomycetes</taxon>
        <taxon>Micrococcales</taxon>
        <taxon>Microbacteriaceae</taxon>
        <taxon>Agromyces</taxon>
    </lineage>
</organism>
<protein>
    <recommendedName>
        <fullName evidence="2">PKD domain-containing protein</fullName>
    </recommendedName>
</protein>
<keyword evidence="4" id="KW-1185">Reference proteome</keyword>
<dbReference type="SMART" id="SM00089">
    <property type="entry name" value="PKD"/>
    <property type="match status" value="1"/>
</dbReference>
<feature type="signal peptide" evidence="1">
    <location>
        <begin position="1"/>
        <end position="34"/>
    </location>
</feature>
<dbReference type="PROSITE" id="PS50093">
    <property type="entry name" value="PKD"/>
    <property type="match status" value="1"/>
</dbReference>
<dbReference type="InterPro" id="IPR029052">
    <property type="entry name" value="Metallo-depent_PP-like"/>
</dbReference>
<dbReference type="Gene3D" id="3.60.21.10">
    <property type="match status" value="1"/>
</dbReference>
<evidence type="ECO:0000313" key="4">
    <source>
        <dbReference type="Proteomes" id="UP001501746"/>
    </source>
</evidence>
<dbReference type="SUPFAM" id="SSF49299">
    <property type="entry name" value="PKD domain"/>
    <property type="match status" value="1"/>
</dbReference>
<dbReference type="InterPro" id="IPR000601">
    <property type="entry name" value="PKD_dom"/>
</dbReference>
<keyword evidence="1" id="KW-0732">Signal</keyword>
<dbReference type="RefSeq" id="WP_157427105.1">
    <property type="nucleotide sequence ID" value="NZ_BAAANK010000002.1"/>
</dbReference>
<feature type="domain" description="PKD" evidence="2">
    <location>
        <begin position="682"/>
        <end position="760"/>
    </location>
</feature>
<evidence type="ECO:0000259" key="2">
    <source>
        <dbReference type="PROSITE" id="PS50093"/>
    </source>
</evidence>
<name>A0ABN2MJ18_9MICO</name>
<dbReference type="InterPro" id="IPR051918">
    <property type="entry name" value="STPP_CPPED1"/>
</dbReference>
<evidence type="ECO:0000256" key="1">
    <source>
        <dbReference type="SAM" id="SignalP"/>
    </source>
</evidence>
<dbReference type="PANTHER" id="PTHR43143:SF5">
    <property type="entry name" value="SECRETED PROTEIN"/>
    <property type="match status" value="1"/>
</dbReference>
<dbReference type="InterPro" id="IPR013783">
    <property type="entry name" value="Ig-like_fold"/>
</dbReference>
<comment type="caution">
    <text evidence="3">The sequence shown here is derived from an EMBL/GenBank/DDBJ whole genome shotgun (WGS) entry which is preliminary data.</text>
</comment>
<dbReference type="Proteomes" id="UP001501746">
    <property type="component" value="Unassembled WGS sequence"/>
</dbReference>
<evidence type="ECO:0000313" key="3">
    <source>
        <dbReference type="EMBL" id="GAA1828210.1"/>
    </source>
</evidence>
<gene>
    <name evidence="3" type="ORF">GCM10009750_09720</name>
</gene>
<proteinExistence type="predicted"/>
<dbReference type="SUPFAM" id="SSF56300">
    <property type="entry name" value="Metallo-dependent phosphatases"/>
    <property type="match status" value="1"/>
</dbReference>
<dbReference type="CDD" id="cd00146">
    <property type="entry name" value="PKD"/>
    <property type="match status" value="1"/>
</dbReference>
<dbReference type="InterPro" id="IPR004843">
    <property type="entry name" value="Calcineurin-like_PHP"/>
</dbReference>
<reference evidence="4" key="1">
    <citation type="journal article" date="2019" name="Int. J. Syst. Evol. Microbiol.">
        <title>The Global Catalogue of Microorganisms (GCM) 10K type strain sequencing project: providing services to taxonomists for standard genome sequencing and annotation.</title>
        <authorList>
            <consortium name="The Broad Institute Genomics Platform"/>
            <consortium name="The Broad Institute Genome Sequencing Center for Infectious Disease"/>
            <person name="Wu L."/>
            <person name="Ma J."/>
        </authorList>
    </citation>
    <scope>NUCLEOTIDE SEQUENCE [LARGE SCALE GENOMIC DNA]</scope>
    <source>
        <strain evidence="4">JCM 14323</strain>
    </source>
</reference>
<dbReference type="Pfam" id="PF00149">
    <property type="entry name" value="Metallophos"/>
    <property type="match status" value="1"/>
</dbReference>
<dbReference type="Gene3D" id="2.60.40.10">
    <property type="entry name" value="Immunoglobulins"/>
    <property type="match status" value="1"/>
</dbReference>
<accession>A0ABN2MJ18</accession>
<sequence length="980" mass="103046">MRLQSSSMKGGRLTRAVALGALAALVIGALPTAAAIAAAPAAAVLVAPADGSTTPTTAPTLQVTASDPDGGGQLSVEFEGRVKGATVPVPGGADPFTIVAIPDTQNYTYLNRQGTILQQSQWVVNTEAQLGTAFAVHLGDLVSEYTNPTQWGHVSAGLAPLDAAVPNSIVPGNHDFDNASGAVGPYDTWFPPQRYANAAWNTATSRYGGYLGQNQFGPDPIDRRNMDNYALFTAGGRDFLVLNLEWEAPQYALDWAHRVLAAHPDRIVVMATHSFINVNGNRKSTAERPGGTSTAKLWTDFVSTHCQIRLVLSGHEHNGEAGEARRTDANTCGQPVLQVLTDYQDRANGGDGWLRTYRFDPAAGTVTAATYSPKLDRYETDADSAFTEPFPLAGTQPAPFASIGMTTVAAGSQASTTWPGLTADTAYEWRAVVNDGVSSTVSDTWTLRTPPPPPPAELARDAFTRTTTTGFGTATVGGNWIIGGTTADTSVDGNAAVFRSPTAGRGQHAYLSNVSSTDTDLRTSVRIDRTPGGTGLYLLIIGRQLTLNNDYRAKLRINADGSTALYLTRLVAGTETTLPWTTLPGTYQPGTSLNIRLQVTGTAPTTIRAKVWPTTQTEPTTWNIQTTDTTTALQGPGTIGLAHYTSSSTPTTSLPITISWNDITAMPTTVTPPPPPPVNTPPVAAFTSAPTGLDVRVDASTSSDAEGAIASYSWAWGDGAAPGNGAVANHTYAQGGTYPVTLTVTDGQGLTGRVTRNVTVAPPPPPPAELARDTFTRTTTTGFGTATVGGNWIIGGTTANTSVDGNAAVFRSPTAGRGQHAYLSNVSSTDTDLRTSVKIDRTPGGTGLYLLIIGRQLTLNNDYRAKLRINADGSTALYLTRLVAGTETTLPWTTLPGTYQPGTSLNIRLQVTGTAPTTIRAKVWPTTQTEPTTWNIQTTDTTTALQGPGTIGLAHYTSSSTPTTSLPITISWNDITAMRP</sequence>
<dbReference type="InterPro" id="IPR022409">
    <property type="entry name" value="PKD/Chitinase_dom"/>
</dbReference>